<dbReference type="Proteomes" id="UP001372338">
    <property type="component" value="Unassembled WGS sequence"/>
</dbReference>
<keyword evidence="7" id="KW-0442">Lipid degradation</keyword>
<evidence type="ECO:0000259" key="10">
    <source>
        <dbReference type="Pfam" id="PF01764"/>
    </source>
</evidence>
<keyword evidence="6" id="KW-0809">Transit peptide</keyword>
<dbReference type="GO" id="GO:0009507">
    <property type="term" value="C:chloroplast"/>
    <property type="evidence" value="ECO:0007669"/>
    <property type="project" value="UniProtKB-SubCell"/>
</dbReference>
<dbReference type="GO" id="GO:0008970">
    <property type="term" value="F:phospholipase A1 activity"/>
    <property type="evidence" value="ECO:0007669"/>
    <property type="project" value="UniProtKB-ARBA"/>
</dbReference>
<dbReference type="GO" id="GO:0047714">
    <property type="term" value="F:galactolipase activity"/>
    <property type="evidence" value="ECO:0007669"/>
    <property type="project" value="UniProtKB-ARBA"/>
</dbReference>
<reference evidence="11 12" key="1">
    <citation type="submission" date="2024-01" db="EMBL/GenBank/DDBJ databases">
        <title>The genomes of 5 underutilized Papilionoideae crops provide insights into root nodulation and disease resistanc.</title>
        <authorList>
            <person name="Yuan L."/>
        </authorList>
    </citation>
    <scope>NUCLEOTIDE SEQUENCE [LARGE SCALE GENOMIC DNA]</scope>
    <source>
        <strain evidence="11">ZHUSHIDOU_FW_LH</strain>
        <tissue evidence="11">Leaf</tissue>
    </source>
</reference>
<dbReference type="InterPro" id="IPR002921">
    <property type="entry name" value="Fungal_lipase-type"/>
</dbReference>
<comment type="caution">
    <text evidence="11">The sequence shown here is derived from an EMBL/GenBank/DDBJ whole genome shotgun (WGS) entry which is preliminary data.</text>
</comment>
<keyword evidence="5" id="KW-0378">Hydrolase</keyword>
<keyword evidence="8" id="KW-0443">Lipid metabolism</keyword>
<evidence type="ECO:0000256" key="9">
    <source>
        <dbReference type="SAM" id="MobiDB-lite"/>
    </source>
</evidence>
<evidence type="ECO:0000256" key="3">
    <source>
        <dbReference type="ARBA" id="ARBA00022528"/>
    </source>
</evidence>
<proteinExistence type="inferred from homology"/>
<dbReference type="GO" id="GO:0016042">
    <property type="term" value="P:lipid catabolic process"/>
    <property type="evidence" value="ECO:0007669"/>
    <property type="project" value="UniProtKB-KW"/>
</dbReference>
<evidence type="ECO:0000256" key="5">
    <source>
        <dbReference type="ARBA" id="ARBA00022801"/>
    </source>
</evidence>
<name>A0AAN9FK79_CROPI</name>
<dbReference type="Gene3D" id="3.40.50.1820">
    <property type="entry name" value="alpha/beta hydrolase"/>
    <property type="match status" value="1"/>
</dbReference>
<dbReference type="SUPFAM" id="SSF53474">
    <property type="entry name" value="alpha/beta-Hydrolases"/>
    <property type="match status" value="1"/>
</dbReference>
<dbReference type="Pfam" id="PF01764">
    <property type="entry name" value="Lipase_3"/>
    <property type="match status" value="1"/>
</dbReference>
<dbReference type="PANTHER" id="PTHR31403:SF54">
    <property type="entry name" value="PHOSPHOLIPASE A(1) DAD1, CHLOROPLASTIC"/>
    <property type="match status" value="1"/>
</dbReference>
<dbReference type="InterPro" id="IPR029058">
    <property type="entry name" value="AB_hydrolase_fold"/>
</dbReference>
<keyword evidence="12" id="KW-1185">Reference proteome</keyword>
<dbReference type="CDD" id="cd00519">
    <property type="entry name" value="Lipase_3"/>
    <property type="match status" value="1"/>
</dbReference>
<evidence type="ECO:0000256" key="8">
    <source>
        <dbReference type="ARBA" id="ARBA00023098"/>
    </source>
</evidence>
<evidence type="ECO:0000256" key="2">
    <source>
        <dbReference type="ARBA" id="ARBA00010701"/>
    </source>
</evidence>
<accession>A0AAN9FK79</accession>
<protein>
    <recommendedName>
        <fullName evidence="10">Fungal lipase-type domain-containing protein</fullName>
    </recommendedName>
</protein>
<feature type="domain" description="Fungal lipase-type" evidence="10">
    <location>
        <begin position="177"/>
        <end position="323"/>
    </location>
</feature>
<comment type="similarity">
    <text evidence="2">Belongs to the AB hydrolase superfamily. Lipase family.</text>
</comment>
<organism evidence="11 12">
    <name type="scientific">Crotalaria pallida</name>
    <name type="common">Smooth rattlebox</name>
    <name type="synonym">Crotalaria striata</name>
    <dbReference type="NCBI Taxonomy" id="3830"/>
    <lineage>
        <taxon>Eukaryota</taxon>
        <taxon>Viridiplantae</taxon>
        <taxon>Streptophyta</taxon>
        <taxon>Embryophyta</taxon>
        <taxon>Tracheophyta</taxon>
        <taxon>Spermatophyta</taxon>
        <taxon>Magnoliopsida</taxon>
        <taxon>eudicotyledons</taxon>
        <taxon>Gunneridae</taxon>
        <taxon>Pentapetalae</taxon>
        <taxon>rosids</taxon>
        <taxon>fabids</taxon>
        <taxon>Fabales</taxon>
        <taxon>Fabaceae</taxon>
        <taxon>Papilionoideae</taxon>
        <taxon>50 kb inversion clade</taxon>
        <taxon>genistoids sensu lato</taxon>
        <taxon>core genistoids</taxon>
        <taxon>Crotalarieae</taxon>
        <taxon>Crotalaria</taxon>
    </lineage>
</organism>
<comment type="subcellular location">
    <subcellularLocation>
        <location evidence="1">Plastid</location>
        <location evidence="1">Chloroplast</location>
    </subcellularLocation>
</comment>
<keyword evidence="3" id="KW-0150">Chloroplast</keyword>
<dbReference type="EMBL" id="JAYWIO010000003">
    <property type="protein sequence ID" value="KAK7277159.1"/>
    <property type="molecule type" value="Genomic_DNA"/>
</dbReference>
<feature type="region of interest" description="Disordered" evidence="9">
    <location>
        <begin position="12"/>
        <end position="33"/>
    </location>
</feature>
<evidence type="ECO:0000256" key="1">
    <source>
        <dbReference type="ARBA" id="ARBA00004229"/>
    </source>
</evidence>
<gene>
    <name evidence="11" type="ORF">RIF29_18310</name>
</gene>
<keyword evidence="4" id="KW-0934">Plastid</keyword>
<dbReference type="AlphaFoldDB" id="A0AAN9FK79"/>
<evidence type="ECO:0000313" key="11">
    <source>
        <dbReference type="EMBL" id="KAK7277159.1"/>
    </source>
</evidence>
<evidence type="ECO:0000256" key="7">
    <source>
        <dbReference type="ARBA" id="ARBA00022963"/>
    </source>
</evidence>
<evidence type="ECO:0000256" key="6">
    <source>
        <dbReference type="ARBA" id="ARBA00022946"/>
    </source>
</evidence>
<dbReference type="PANTHER" id="PTHR31403">
    <property type="entry name" value="PHOSPHOLIPASE A1-IBETA2, CHLOROPLASTIC"/>
    <property type="match status" value="1"/>
</dbReference>
<evidence type="ECO:0000313" key="12">
    <source>
        <dbReference type="Proteomes" id="UP001372338"/>
    </source>
</evidence>
<evidence type="ECO:0000256" key="4">
    <source>
        <dbReference type="ARBA" id="ARBA00022640"/>
    </source>
</evidence>
<sequence length="402" mass="45606">MRLAIRTTIQTCSSSSSTSKPKSNPTSSPCKSPMLSWTQLKPQTAKYNNAPKLGTKWKQYQGINNWEGMLDPLDDNLRWEILRYGHFVDATYHSCDFDSSMTYGTCRYSKNSLLRKCGLAHFGYRLTKNLNVTCGINLPSWIDKIYKHARNRSSWIGYVAVCENKKEITRLGRRDVVIALRGTITSLEWLENLRATQTSLPGHIEDKENCPMVQKGFLSLYTSRTTHPSLQEMIREEIRRIIKSYHNEPLSLTLTGHSLGAALATLSAYDITATFKNAPMITVISFGGPRVGNKSFRKEVEHSGIRILRIVNSDDVITRIPGLLVNIDDDVAFNGDVHVARLWRWLHRQVEDMQLVYADVGEELRLSSKESMYIKNGDVGACHDLKTYLHLVKCFVSSSCSY</sequence>